<protein>
    <submittedName>
        <fullName evidence="7">MFS general substrate transporter</fullName>
    </submittedName>
</protein>
<feature type="transmembrane region" description="Helical" evidence="6">
    <location>
        <begin position="250"/>
        <end position="270"/>
    </location>
</feature>
<dbReference type="EMBL" id="KB469302">
    <property type="protein sequence ID" value="EPQ55008.1"/>
    <property type="molecule type" value="Genomic_DNA"/>
</dbReference>
<keyword evidence="4 6" id="KW-1133">Transmembrane helix</keyword>
<evidence type="ECO:0000313" key="8">
    <source>
        <dbReference type="Proteomes" id="UP000030669"/>
    </source>
</evidence>
<dbReference type="KEGG" id="gtr:GLOTRDRAFT_60909"/>
<gene>
    <name evidence="7" type="ORF">GLOTRDRAFT_60909</name>
</gene>
<evidence type="ECO:0000313" key="7">
    <source>
        <dbReference type="EMBL" id="EPQ55008.1"/>
    </source>
</evidence>
<feature type="transmembrane region" description="Helical" evidence="6">
    <location>
        <begin position="282"/>
        <end position="302"/>
    </location>
</feature>
<dbReference type="AlphaFoldDB" id="S7Q6G7"/>
<feature type="transmembrane region" description="Helical" evidence="6">
    <location>
        <begin position="98"/>
        <end position="123"/>
    </location>
</feature>
<feature type="transmembrane region" description="Helical" evidence="6">
    <location>
        <begin position="314"/>
        <end position="335"/>
    </location>
</feature>
<dbReference type="PANTHER" id="PTHR43791:SF6">
    <property type="entry name" value="TRANSPORTER, PUTATIVE (AFU_ORTHOLOGUE AFUA_1G16690)-RELATED"/>
    <property type="match status" value="1"/>
</dbReference>
<dbReference type="eggNOG" id="KOG2533">
    <property type="taxonomic scope" value="Eukaryota"/>
</dbReference>
<sequence length="383" mass="42850">MLDWRLMPTMILIYLLNYIDRTAVTSARLKGLEQDLHLNDIDYETILAILYASYCPAQIPGNMVTRNFAGILLCRVFIGLPEAAFYPGAELSFRGAILYAGLLISNAFGSGAITMVIGFLAMYGVSLLPTFVRLAEDAGEADEDTAGESIWDGIRLALTDVKVYIFALMSCSQLLALSFVNFFPTYVCRLRLTCLTYRPPWIWAAIACVVNAWHCDRTGERFWHLSIWWWGVIIGYIIGLSTMATGARYFSLFLMASGYAGFALTVVWVSNTIPRPPAKRSVAIGIVNGFGNLGNLIGSFVWKAEWGPEYHQSMIIGIASMALAISLGILMRTMLKRENARMAAQELREITDAERERIEDAAKLEGITFEEALERRKGFRYLY</sequence>
<accession>S7Q6G7</accession>
<evidence type="ECO:0000256" key="5">
    <source>
        <dbReference type="ARBA" id="ARBA00023136"/>
    </source>
</evidence>
<reference evidence="7 8" key="1">
    <citation type="journal article" date="2012" name="Science">
        <title>The Paleozoic origin of enzymatic lignin decomposition reconstructed from 31 fungal genomes.</title>
        <authorList>
            <person name="Floudas D."/>
            <person name="Binder M."/>
            <person name="Riley R."/>
            <person name="Barry K."/>
            <person name="Blanchette R.A."/>
            <person name="Henrissat B."/>
            <person name="Martinez A.T."/>
            <person name="Otillar R."/>
            <person name="Spatafora J.W."/>
            <person name="Yadav J.S."/>
            <person name="Aerts A."/>
            <person name="Benoit I."/>
            <person name="Boyd A."/>
            <person name="Carlson A."/>
            <person name="Copeland A."/>
            <person name="Coutinho P.M."/>
            <person name="de Vries R.P."/>
            <person name="Ferreira P."/>
            <person name="Findley K."/>
            <person name="Foster B."/>
            <person name="Gaskell J."/>
            <person name="Glotzer D."/>
            <person name="Gorecki P."/>
            <person name="Heitman J."/>
            <person name="Hesse C."/>
            <person name="Hori C."/>
            <person name="Igarashi K."/>
            <person name="Jurgens J.A."/>
            <person name="Kallen N."/>
            <person name="Kersten P."/>
            <person name="Kohler A."/>
            <person name="Kuees U."/>
            <person name="Kumar T.K.A."/>
            <person name="Kuo A."/>
            <person name="LaButti K."/>
            <person name="Larrondo L.F."/>
            <person name="Lindquist E."/>
            <person name="Ling A."/>
            <person name="Lombard V."/>
            <person name="Lucas S."/>
            <person name="Lundell T."/>
            <person name="Martin R."/>
            <person name="McLaughlin D.J."/>
            <person name="Morgenstern I."/>
            <person name="Morin E."/>
            <person name="Murat C."/>
            <person name="Nagy L.G."/>
            <person name="Nolan M."/>
            <person name="Ohm R.A."/>
            <person name="Patyshakuliyeva A."/>
            <person name="Rokas A."/>
            <person name="Ruiz-Duenas F.J."/>
            <person name="Sabat G."/>
            <person name="Salamov A."/>
            <person name="Samejima M."/>
            <person name="Schmutz J."/>
            <person name="Slot J.C."/>
            <person name="St John F."/>
            <person name="Stenlid J."/>
            <person name="Sun H."/>
            <person name="Sun S."/>
            <person name="Syed K."/>
            <person name="Tsang A."/>
            <person name="Wiebenga A."/>
            <person name="Young D."/>
            <person name="Pisabarro A."/>
            <person name="Eastwood D.C."/>
            <person name="Martin F."/>
            <person name="Cullen D."/>
            <person name="Grigoriev I.V."/>
            <person name="Hibbett D.S."/>
        </authorList>
    </citation>
    <scope>NUCLEOTIDE SEQUENCE [LARGE SCALE GENOMIC DNA]</scope>
    <source>
        <strain evidence="7 8">ATCC 11539</strain>
    </source>
</reference>
<dbReference type="InterPro" id="IPR036259">
    <property type="entry name" value="MFS_trans_sf"/>
</dbReference>
<comment type="subcellular location">
    <subcellularLocation>
        <location evidence="1">Membrane</location>
        <topology evidence="1">Multi-pass membrane protein</topology>
    </subcellularLocation>
</comment>
<evidence type="ECO:0000256" key="2">
    <source>
        <dbReference type="ARBA" id="ARBA00022448"/>
    </source>
</evidence>
<evidence type="ECO:0000256" key="6">
    <source>
        <dbReference type="SAM" id="Phobius"/>
    </source>
</evidence>
<keyword evidence="3 6" id="KW-0812">Transmembrane</keyword>
<evidence type="ECO:0000256" key="4">
    <source>
        <dbReference type="ARBA" id="ARBA00022989"/>
    </source>
</evidence>
<dbReference type="PANTHER" id="PTHR43791">
    <property type="entry name" value="PERMEASE-RELATED"/>
    <property type="match status" value="1"/>
</dbReference>
<dbReference type="OrthoDB" id="2985014at2759"/>
<evidence type="ECO:0000256" key="3">
    <source>
        <dbReference type="ARBA" id="ARBA00022692"/>
    </source>
</evidence>
<dbReference type="GO" id="GO:0016020">
    <property type="term" value="C:membrane"/>
    <property type="evidence" value="ECO:0007669"/>
    <property type="project" value="UniProtKB-SubCell"/>
</dbReference>
<feature type="transmembrane region" description="Helical" evidence="6">
    <location>
        <begin position="163"/>
        <end position="183"/>
    </location>
</feature>
<keyword evidence="8" id="KW-1185">Reference proteome</keyword>
<dbReference type="SUPFAM" id="SSF103473">
    <property type="entry name" value="MFS general substrate transporter"/>
    <property type="match status" value="1"/>
</dbReference>
<dbReference type="FunFam" id="1.20.1250.20:FF:000013">
    <property type="entry name" value="MFS general substrate transporter"/>
    <property type="match status" value="1"/>
</dbReference>
<organism evidence="7 8">
    <name type="scientific">Gloeophyllum trabeum (strain ATCC 11539 / FP-39264 / Madison 617)</name>
    <name type="common">Brown rot fungus</name>
    <dbReference type="NCBI Taxonomy" id="670483"/>
    <lineage>
        <taxon>Eukaryota</taxon>
        <taxon>Fungi</taxon>
        <taxon>Dikarya</taxon>
        <taxon>Basidiomycota</taxon>
        <taxon>Agaricomycotina</taxon>
        <taxon>Agaricomycetes</taxon>
        <taxon>Gloeophyllales</taxon>
        <taxon>Gloeophyllaceae</taxon>
        <taxon>Gloeophyllum</taxon>
    </lineage>
</organism>
<dbReference type="RefSeq" id="XP_007866191.1">
    <property type="nucleotide sequence ID" value="XM_007868000.1"/>
</dbReference>
<dbReference type="Gene3D" id="1.20.1250.20">
    <property type="entry name" value="MFS general substrate transporter like domains"/>
    <property type="match status" value="2"/>
</dbReference>
<dbReference type="GeneID" id="19307397"/>
<dbReference type="GO" id="GO:0022857">
    <property type="term" value="F:transmembrane transporter activity"/>
    <property type="evidence" value="ECO:0007669"/>
    <property type="project" value="TreeGrafter"/>
</dbReference>
<evidence type="ECO:0000256" key="1">
    <source>
        <dbReference type="ARBA" id="ARBA00004141"/>
    </source>
</evidence>
<dbReference type="OMA" id="AIYLMSC"/>
<feature type="transmembrane region" description="Helical" evidence="6">
    <location>
        <begin position="225"/>
        <end position="244"/>
    </location>
</feature>
<keyword evidence="5 6" id="KW-0472">Membrane</keyword>
<name>S7Q6G7_GLOTA</name>
<proteinExistence type="predicted"/>
<keyword evidence="2" id="KW-0813">Transport</keyword>
<dbReference type="HOGENOM" id="CLU_001265_0_6_1"/>
<dbReference type="Proteomes" id="UP000030669">
    <property type="component" value="Unassembled WGS sequence"/>
</dbReference>